<comment type="caution">
    <text evidence="1">The sequence shown here is derived from an EMBL/GenBank/DDBJ whole genome shotgun (WGS) entry which is preliminary data.</text>
</comment>
<gene>
    <name evidence="1" type="ORF">BGC07_02445</name>
</gene>
<evidence type="ECO:0000313" key="2">
    <source>
        <dbReference type="Proteomes" id="UP000094329"/>
    </source>
</evidence>
<organism evidence="1 2">
    <name type="scientific">Piscirickettsia litoralis</name>
    <dbReference type="NCBI Taxonomy" id="1891921"/>
    <lineage>
        <taxon>Bacteria</taxon>
        <taxon>Pseudomonadati</taxon>
        <taxon>Pseudomonadota</taxon>
        <taxon>Gammaproteobacteria</taxon>
        <taxon>Thiotrichales</taxon>
        <taxon>Piscirickettsiaceae</taxon>
        <taxon>Piscirickettsia</taxon>
    </lineage>
</organism>
<dbReference type="Proteomes" id="UP000094329">
    <property type="component" value="Unassembled WGS sequence"/>
</dbReference>
<protein>
    <submittedName>
        <fullName evidence="1">Uncharacterized protein</fullName>
    </submittedName>
</protein>
<name>A0ABX2ZZK5_9GAMM</name>
<dbReference type="EMBL" id="MDTU01000001">
    <property type="protein sequence ID" value="ODN42026.1"/>
    <property type="molecule type" value="Genomic_DNA"/>
</dbReference>
<proteinExistence type="predicted"/>
<reference evidence="1 2" key="1">
    <citation type="submission" date="2016-08" db="EMBL/GenBank/DDBJ databases">
        <title>Draft genome sequence of Candidatus Piscirickettsia litoralis, from seawater.</title>
        <authorList>
            <person name="Wan X."/>
            <person name="Lee A.J."/>
            <person name="Hou S."/>
            <person name="Donachie S.P."/>
        </authorList>
    </citation>
    <scope>NUCLEOTIDE SEQUENCE [LARGE SCALE GENOMIC DNA]</scope>
    <source>
        <strain evidence="1 2">Y2</strain>
    </source>
</reference>
<accession>A0ABX2ZZK5</accession>
<evidence type="ECO:0000313" key="1">
    <source>
        <dbReference type="EMBL" id="ODN42026.1"/>
    </source>
</evidence>
<sequence>MRSTAYIIIIIVTVFLTKAPLFASNMNVYAAVVVVTPPHKVITRVVSEYDRELEQDFYRKYRVYL</sequence>
<keyword evidence="2" id="KW-1185">Reference proteome</keyword>